<reference evidence="4" key="1">
    <citation type="submission" date="2024-03" db="EMBL/GenBank/DDBJ databases">
        <title>WGS assembly of Saponaria officinalis var. Norfolk2.</title>
        <authorList>
            <person name="Jenkins J."/>
            <person name="Shu S."/>
            <person name="Grimwood J."/>
            <person name="Barry K."/>
            <person name="Goodstein D."/>
            <person name="Schmutz J."/>
            <person name="Leebens-Mack J."/>
            <person name="Osbourn A."/>
        </authorList>
    </citation>
    <scope>NUCLEOTIDE SEQUENCE [LARGE SCALE GENOMIC DNA]</scope>
    <source>
        <strain evidence="4">JIC</strain>
    </source>
</reference>
<dbReference type="Proteomes" id="UP001443914">
    <property type="component" value="Unassembled WGS sequence"/>
</dbReference>
<comment type="caution">
    <text evidence="4">The sequence shown here is derived from an EMBL/GenBank/DDBJ whole genome shotgun (WGS) entry which is preliminary data.</text>
</comment>
<dbReference type="EMBL" id="JBDFQZ010000014">
    <property type="protein sequence ID" value="KAK9666113.1"/>
    <property type="molecule type" value="Genomic_DNA"/>
</dbReference>
<dbReference type="Pfam" id="PF16900">
    <property type="entry name" value="REPA_OB_2"/>
    <property type="match status" value="1"/>
</dbReference>
<dbReference type="InterPro" id="IPR031657">
    <property type="entry name" value="REPA_OB_2"/>
</dbReference>
<organism evidence="4 5">
    <name type="scientific">Saponaria officinalis</name>
    <name type="common">Common soapwort</name>
    <name type="synonym">Lychnis saponaria</name>
    <dbReference type="NCBI Taxonomy" id="3572"/>
    <lineage>
        <taxon>Eukaryota</taxon>
        <taxon>Viridiplantae</taxon>
        <taxon>Streptophyta</taxon>
        <taxon>Embryophyta</taxon>
        <taxon>Tracheophyta</taxon>
        <taxon>Spermatophyta</taxon>
        <taxon>Magnoliopsida</taxon>
        <taxon>eudicotyledons</taxon>
        <taxon>Gunneridae</taxon>
        <taxon>Pentapetalae</taxon>
        <taxon>Caryophyllales</taxon>
        <taxon>Caryophyllaceae</taxon>
        <taxon>Caryophylleae</taxon>
        <taxon>Saponaria</taxon>
    </lineage>
</organism>
<accession>A0AAW1GSY9</accession>
<proteinExistence type="predicted"/>
<dbReference type="InterPro" id="IPR012340">
    <property type="entry name" value="NA-bd_OB-fold"/>
</dbReference>
<feature type="domain" description="Replication protein A OB" evidence="3">
    <location>
        <begin position="133"/>
        <end position="229"/>
    </location>
</feature>
<dbReference type="GO" id="GO:0003677">
    <property type="term" value="F:DNA binding"/>
    <property type="evidence" value="ECO:0007669"/>
    <property type="project" value="UniProtKB-KW"/>
</dbReference>
<evidence type="ECO:0000259" key="2">
    <source>
        <dbReference type="Pfam" id="PF02721"/>
    </source>
</evidence>
<evidence type="ECO:0000256" key="1">
    <source>
        <dbReference type="ARBA" id="ARBA00023125"/>
    </source>
</evidence>
<dbReference type="Gene3D" id="2.40.50.140">
    <property type="entry name" value="Nucleic acid-binding proteins"/>
    <property type="match status" value="3"/>
</dbReference>
<dbReference type="PANTHER" id="PTHR47165:SF4">
    <property type="entry name" value="OS03G0429900 PROTEIN"/>
    <property type="match status" value="1"/>
</dbReference>
<evidence type="ECO:0000259" key="3">
    <source>
        <dbReference type="Pfam" id="PF16900"/>
    </source>
</evidence>
<dbReference type="InterPro" id="IPR003871">
    <property type="entry name" value="RFA1B/D_OB_1st"/>
</dbReference>
<keyword evidence="5" id="KW-1185">Reference proteome</keyword>
<dbReference type="Pfam" id="PF02721">
    <property type="entry name" value="DUF223"/>
    <property type="match status" value="1"/>
</dbReference>
<gene>
    <name evidence="4" type="ORF">RND81_14G161300</name>
</gene>
<sequence>MKPEKKLVKDLNDKTGPHSIRVKVINKTNTQNSPTNKSINYQRITFQDEEGSKIKTALYNDEIKAYEDIIQNQMEYEISNAKIRPMPEKYRTNPEDHPYQLSFGGNTIIKPVEGSKPPLGPEYIPIASIPRTITADDRYDVIGILIYVEPLRQIPRPTGEAVDVREMVVVEPSTEQPLIITTWAELATKEGEQLKEVFESFPVTGFTCLKPSYHKGFSLSTTSSTFVKFNPEGEKAEMLRAWGEANKKAISIKHRQVFDVRLPETTRITTTIKRMCSKKASDTLQEERHWLHVFTPEFDRKDVRFYLGCNHCGTGSNEDISVVYNCDTCKRRASPLFQDLLCHRMNVTFEAVDETGSYTFTAFTVDAEKLLEIKANVLYAMKLEDYLRNAESKIRASSVYIQVGPAASLSRNRVLKWVLKQLSLD</sequence>
<evidence type="ECO:0000313" key="5">
    <source>
        <dbReference type="Proteomes" id="UP001443914"/>
    </source>
</evidence>
<keyword evidence="1" id="KW-0238">DNA-binding</keyword>
<name>A0AAW1GSY9_SAPOF</name>
<feature type="domain" description="Replication protein A 70 kDa DNA-binding subunit B/D first OB fold" evidence="2">
    <location>
        <begin position="8"/>
        <end position="111"/>
    </location>
</feature>
<dbReference type="PANTHER" id="PTHR47165">
    <property type="entry name" value="OS03G0429900 PROTEIN"/>
    <property type="match status" value="1"/>
</dbReference>
<dbReference type="AlphaFoldDB" id="A0AAW1GSY9"/>
<protein>
    <submittedName>
        <fullName evidence="4">Uncharacterized protein</fullName>
    </submittedName>
</protein>
<evidence type="ECO:0000313" key="4">
    <source>
        <dbReference type="EMBL" id="KAK9666113.1"/>
    </source>
</evidence>
<dbReference type="SUPFAM" id="SSF50249">
    <property type="entry name" value="Nucleic acid-binding proteins"/>
    <property type="match status" value="3"/>
</dbReference>